<evidence type="ECO:0000256" key="4">
    <source>
        <dbReference type="ARBA" id="ARBA00023167"/>
    </source>
</evidence>
<sequence>MDRIAVFCDFDGTITESDNIISIMKHFAPPEWESLKDKVLAEEISIQDGVGQMFALLPSSLKEEITSYVLSQAKIRNGFEEFIAYLKSEKIPLYIVSGGIDFFIHPLLDKFGPFEAIYCNHSDFSGEMMKINWPHECDEECDNGCGCCKPSIMRSRDEEGLYKIVIGDSITDLQAAKQADFVLARDLLLQKSRELGLDHRPFTDFFDCITELKRLIGVKL</sequence>
<dbReference type="InterPro" id="IPR023214">
    <property type="entry name" value="HAD_sf"/>
</dbReference>
<keyword evidence="2 5" id="KW-0028">Amino-acid biosynthesis</keyword>
<comment type="function">
    <text evidence="5">Dephosphorylates 2-hydroxy-3-keto-5-methylthiopentenyl-1-phosphate (HK-MTPenyl-1-P) yielding 1,2-dihydroxy-3-keto-5-methylthiopentene (DHK-MTPene).</text>
</comment>
<dbReference type="SUPFAM" id="SSF56784">
    <property type="entry name" value="HAD-like"/>
    <property type="match status" value="1"/>
</dbReference>
<gene>
    <name evidence="5" type="primary">mtnX</name>
    <name evidence="7" type="ORF">FZD51_17480</name>
</gene>
<keyword evidence="4 5" id="KW-0486">Methionine biosynthesis</keyword>
<dbReference type="PANTHER" id="PTHR43344">
    <property type="entry name" value="PHOSPHOSERINE PHOSPHATASE"/>
    <property type="match status" value="1"/>
</dbReference>
<dbReference type="InterPro" id="IPR050582">
    <property type="entry name" value="HAD-like_SerB"/>
</dbReference>
<dbReference type="CDD" id="cd07524">
    <property type="entry name" value="HAD_Pase"/>
    <property type="match status" value="1"/>
</dbReference>
<dbReference type="PANTHER" id="PTHR43344:SF21">
    <property type="entry name" value="POLYOL PHOSPHATE PHOSPHATASE PYP1"/>
    <property type="match status" value="1"/>
</dbReference>
<evidence type="ECO:0000256" key="3">
    <source>
        <dbReference type="ARBA" id="ARBA00022801"/>
    </source>
</evidence>
<dbReference type="Gene3D" id="3.90.1470.20">
    <property type="match status" value="1"/>
</dbReference>
<dbReference type="AlphaFoldDB" id="A0A5D4R8Z4"/>
<dbReference type="NCBIfam" id="NF007103">
    <property type="entry name" value="PRK09552.1"/>
    <property type="match status" value="1"/>
</dbReference>
<evidence type="ECO:0000256" key="6">
    <source>
        <dbReference type="NCBIfam" id="TIGR03333"/>
    </source>
</evidence>
<dbReference type="NCBIfam" id="TIGR01488">
    <property type="entry name" value="HAD-SF-IB"/>
    <property type="match status" value="1"/>
</dbReference>
<accession>A0A5D4R8Z4</accession>
<dbReference type="InterPro" id="IPR006384">
    <property type="entry name" value="HAD_hydro_PyrdxlP_Pase-like"/>
</dbReference>
<protein>
    <recommendedName>
        <fullName evidence="5 6">2-hydroxy-3-keto-5-methylthiopentenyl-1-phosphate phosphatase</fullName>
        <shortName evidence="5">HK-MTPenyl-1-P phosphatase</shortName>
        <ecNumber evidence="5 6">3.1.3.87</ecNumber>
    </recommendedName>
</protein>
<evidence type="ECO:0000313" key="8">
    <source>
        <dbReference type="Proteomes" id="UP000322139"/>
    </source>
</evidence>
<dbReference type="GO" id="GO:0006564">
    <property type="term" value="P:L-serine biosynthetic process"/>
    <property type="evidence" value="ECO:0007669"/>
    <property type="project" value="TreeGrafter"/>
</dbReference>
<comment type="caution">
    <text evidence="7">The sequence shown here is derived from an EMBL/GenBank/DDBJ whole genome shotgun (WGS) entry which is preliminary data.</text>
</comment>
<dbReference type="EC" id="3.1.3.87" evidence="5 6"/>
<name>A0A5D4R8Z4_9BACI</name>
<dbReference type="InterPro" id="IPR017718">
    <property type="entry name" value="HAD-SF_hydro_IB_MtnX"/>
</dbReference>
<dbReference type="Pfam" id="PF12710">
    <property type="entry name" value="HAD"/>
    <property type="match status" value="1"/>
</dbReference>
<proteinExistence type="inferred from homology"/>
<comment type="similarity">
    <text evidence="1">Belongs to the HAD-like hydrolase superfamily. SerB family.</text>
</comment>
<keyword evidence="3 5" id="KW-0378">Hydrolase</keyword>
<evidence type="ECO:0000256" key="1">
    <source>
        <dbReference type="ARBA" id="ARBA00009184"/>
    </source>
</evidence>
<dbReference type="RefSeq" id="WP_148975941.1">
    <property type="nucleotide sequence ID" value="NZ_VTER01000008.1"/>
</dbReference>
<comment type="pathway">
    <text evidence="5">Amino-acid biosynthesis; L-methionine biosynthesis via salvage pathway; L-methionine from S-methyl-5-thio-alpha-D-ribose 1-phosphate: step 4/6.</text>
</comment>
<dbReference type="UniPathway" id="UPA00904">
    <property type="reaction ID" value="UER00877"/>
</dbReference>
<reference evidence="7 8" key="1">
    <citation type="submission" date="2019-08" db="EMBL/GenBank/DDBJ databases">
        <title>Bacillus genomes from the desert of Cuatro Cienegas, Coahuila.</title>
        <authorList>
            <person name="Olmedo-Alvarez G."/>
        </authorList>
    </citation>
    <scope>NUCLEOTIDE SEQUENCE [LARGE SCALE GENOMIC DNA]</scope>
    <source>
        <strain evidence="7 8">CH446_14T</strain>
    </source>
</reference>
<comment type="similarity">
    <text evidence="5">Belongs to the HAD-like hydrolase superfamily. MtnX family.</text>
</comment>
<organism evidence="7 8">
    <name type="scientific">Bacillus infantis</name>
    <dbReference type="NCBI Taxonomy" id="324767"/>
    <lineage>
        <taxon>Bacteria</taxon>
        <taxon>Bacillati</taxon>
        <taxon>Bacillota</taxon>
        <taxon>Bacilli</taxon>
        <taxon>Bacillales</taxon>
        <taxon>Bacillaceae</taxon>
        <taxon>Bacillus</taxon>
    </lineage>
</organism>
<evidence type="ECO:0000256" key="2">
    <source>
        <dbReference type="ARBA" id="ARBA00022605"/>
    </source>
</evidence>
<dbReference type="GO" id="GO:0005737">
    <property type="term" value="C:cytoplasm"/>
    <property type="evidence" value="ECO:0007669"/>
    <property type="project" value="TreeGrafter"/>
</dbReference>
<dbReference type="NCBIfam" id="TIGR03333">
    <property type="entry name" value="salvage_mtnX"/>
    <property type="match status" value="1"/>
</dbReference>
<dbReference type="Proteomes" id="UP000322139">
    <property type="component" value="Unassembled WGS sequence"/>
</dbReference>
<evidence type="ECO:0000256" key="5">
    <source>
        <dbReference type="HAMAP-Rule" id="MF_01680"/>
    </source>
</evidence>
<comment type="catalytic activity">
    <reaction evidence="5">
        <text>2-hydroxy-5-methylsulfanyl-3-oxopent-1-enyl phosphate + H2O = 1,2-dihydroxy-5-(methylsulfanyl)pent-1-en-3-one + phosphate</text>
        <dbReference type="Rhea" id="RHEA:14481"/>
        <dbReference type="ChEBI" id="CHEBI:15377"/>
        <dbReference type="ChEBI" id="CHEBI:43474"/>
        <dbReference type="ChEBI" id="CHEBI:49252"/>
        <dbReference type="ChEBI" id="CHEBI:59505"/>
        <dbReference type="EC" id="3.1.3.87"/>
    </reaction>
</comment>
<dbReference type="GO" id="GO:0036424">
    <property type="term" value="F:L-phosphoserine phosphatase activity"/>
    <property type="evidence" value="ECO:0007669"/>
    <property type="project" value="TreeGrafter"/>
</dbReference>
<dbReference type="Gene3D" id="3.40.50.1000">
    <property type="entry name" value="HAD superfamily/HAD-like"/>
    <property type="match status" value="1"/>
</dbReference>
<dbReference type="HAMAP" id="MF_01680">
    <property type="entry name" value="Salvage_MtnX"/>
    <property type="match status" value="1"/>
</dbReference>
<evidence type="ECO:0000313" key="7">
    <source>
        <dbReference type="EMBL" id="TYS46366.1"/>
    </source>
</evidence>
<dbReference type="GO" id="GO:0000287">
    <property type="term" value="F:magnesium ion binding"/>
    <property type="evidence" value="ECO:0007669"/>
    <property type="project" value="TreeGrafter"/>
</dbReference>
<dbReference type="InterPro" id="IPR036412">
    <property type="entry name" value="HAD-like_sf"/>
</dbReference>
<dbReference type="EMBL" id="VTER01000008">
    <property type="protein sequence ID" value="TYS46366.1"/>
    <property type="molecule type" value="Genomic_DNA"/>
</dbReference>
<dbReference type="NCBIfam" id="TIGR01489">
    <property type="entry name" value="DKMTPPase-SF"/>
    <property type="match status" value="1"/>
</dbReference>
<dbReference type="GO" id="GO:0019509">
    <property type="term" value="P:L-methionine salvage from methylthioadenosine"/>
    <property type="evidence" value="ECO:0007669"/>
    <property type="project" value="UniProtKB-UniRule"/>
</dbReference>
<dbReference type="GO" id="GO:0043716">
    <property type="term" value="F:2-hydroxy-3-keto-5-methylthiopentenyl-1-phosphate phosphatase activity"/>
    <property type="evidence" value="ECO:0007669"/>
    <property type="project" value="UniProtKB-UniRule"/>
</dbReference>